<dbReference type="GeneID" id="71570386"/>
<reference evidence="2 3" key="1">
    <citation type="submission" date="2012-06" db="EMBL/GenBank/DDBJ databases">
        <title>The complete genome of Ornithobacterium rhinotracheale DSM 15997.</title>
        <authorList>
            <consortium name="US DOE Joint Genome Institute (JGI-PGF)"/>
            <person name="Lucas S."/>
            <person name="Copeland A."/>
            <person name="Lapidus A."/>
            <person name="Goodwin L."/>
            <person name="Pitluck S."/>
            <person name="Peters L."/>
            <person name="Mikhailova N."/>
            <person name="Teshima H."/>
            <person name="Kyrpides N."/>
            <person name="Mavromatis K."/>
            <person name="Pagani I."/>
            <person name="Ivanova N."/>
            <person name="Ovchinnikova G."/>
            <person name="Zeytun A."/>
            <person name="Detter J.C."/>
            <person name="Han C."/>
            <person name="Land M."/>
            <person name="Hauser L."/>
            <person name="Markowitz V."/>
            <person name="Cheng J.-F."/>
            <person name="Hugenholtz P."/>
            <person name="Woyke T."/>
            <person name="Wu D."/>
            <person name="Lang E."/>
            <person name="Kopitz M."/>
            <person name="Brambilla E."/>
            <person name="Klenk H.-P."/>
            <person name="Eisen J.A."/>
        </authorList>
    </citation>
    <scope>NUCLEOTIDE SEQUENCE [LARGE SCALE GENOMIC DNA]</scope>
    <source>
        <strain evidence="3">ATCC 51463 / DSM 15997 / CCUG 23171 / LMG 9086</strain>
    </source>
</reference>
<evidence type="ECO:0008006" key="4">
    <source>
        <dbReference type="Google" id="ProtNLM"/>
    </source>
</evidence>
<evidence type="ECO:0000313" key="3">
    <source>
        <dbReference type="Proteomes" id="UP000006051"/>
    </source>
</evidence>
<keyword evidence="1" id="KW-0732">Signal</keyword>
<proteinExistence type="predicted"/>
<dbReference type="InterPro" id="IPR032578">
    <property type="entry name" value="DUF4919"/>
</dbReference>
<feature type="signal peptide" evidence="1">
    <location>
        <begin position="1"/>
        <end position="21"/>
    </location>
</feature>
<dbReference type="AlphaFoldDB" id="I4A3B7"/>
<sequence length="227" mass="26321">MKKFASLLVFALLMLPTTFYAQKISNIDFDSIKAKIQDENSSSYYPNLIERLKLHDPTLTEDDYTNLYYGNVFYENYDPYAFNKEKSDNEKELNKQMKAGNFKEAIPLALAILDKNPIELEPLTFLMIAYGNLKDKESVRKFIPAYAELIKAIERSGDGKSKETAYVISSVPDEYQLLYFKKLTPISQKLIDARYDVLEVKDENGNVENVYFDVSKPLKKSREYYSK</sequence>
<dbReference type="EMBL" id="CP003283">
    <property type="protein sequence ID" value="AFL98451.1"/>
    <property type="molecule type" value="Genomic_DNA"/>
</dbReference>
<dbReference type="KEGG" id="orh:Ornrh_2322"/>
<evidence type="ECO:0000313" key="2">
    <source>
        <dbReference type="EMBL" id="AFL98451.1"/>
    </source>
</evidence>
<gene>
    <name evidence="2" type="ordered locus">Ornrh_2322</name>
</gene>
<dbReference type="GeneID" id="97258892"/>
<dbReference type="Pfam" id="PF16266">
    <property type="entry name" value="DUF4919"/>
    <property type="match status" value="1"/>
</dbReference>
<name>I4A3B7_ORNRL</name>
<keyword evidence="3" id="KW-1185">Reference proteome</keyword>
<dbReference type="HOGENOM" id="CLU_1218767_0_0_10"/>
<evidence type="ECO:0000256" key="1">
    <source>
        <dbReference type="SAM" id="SignalP"/>
    </source>
</evidence>
<accession>I4A3B7</accession>
<organism evidence="2 3">
    <name type="scientific">Ornithobacterium rhinotracheale (strain ATCC 51463 / DSM 15997 / CCUG 23171 / CIP 104009 / LMG 9086)</name>
    <dbReference type="NCBI Taxonomy" id="867902"/>
    <lineage>
        <taxon>Bacteria</taxon>
        <taxon>Pseudomonadati</taxon>
        <taxon>Bacteroidota</taxon>
        <taxon>Flavobacteriia</taxon>
        <taxon>Flavobacteriales</taxon>
        <taxon>Weeksellaceae</taxon>
        <taxon>Ornithobacterium</taxon>
    </lineage>
</organism>
<feature type="chain" id="PRO_5003684834" description="DUF4919 domain-containing protein" evidence="1">
    <location>
        <begin position="22"/>
        <end position="227"/>
    </location>
</feature>
<dbReference type="STRING" id="867902.Ornrh_2322"/>
<dbReference type="Proteomes" id="UP000006051">
    <property type="component" value="Chromosome"/>
</dbReference>
<dbReference type="eggNOG" id="ENOG5032Z3K">
    <property type="taxonomic scope" value="Bacteria"/>
</dbReference>
<protein>
    <recommendedName>
        <fullName evidence="4">DUF4919 domain-containing protein</fullName>
    </recommendedName>
</protein>
<dbReference type="RefSeq" id="WP_014791952.1">
    <property type="nucleotide sequence ID" value="NC_018016.1"/>
</dbReference>